<keyword evidence="10" id="KW-1185">Reference proteome</keyword>
<feature type="region of interest" description="Disordered" evidence="6">
    <location>
        <begin position="652"/>
        <end position="720"/>
    </location>
</feature>
<feature type="region of interest" description="Disordered" evidence="6">
    <location>
        <begin position="1400"/>
        <end position="1424"/>
    </location>
</feature>
<evidence type="ECO:0000256" key="4">
    <source>
        <dbReference type="ARBA" id="ARBA00023172"/>
    </source>
</evidence>
<feature type="domain" description="BRCA2 OB1" evidence="7">
    <location>
        <begin position="2043"/>
        <end position="2125"/>
    </location>
</feature>
<reference evidence="9" key="1">
    <citation type="submission" date="2021-02" db="EMBL/GenBank/DDBJ databases">
        <title>First Annotated Genome of the Yellow-green Alga Tribonema minus.</title>
        <authorList>
            <person name="Mahan K.M."/>
        </authorList>
    </citation>
    <scope>NUCLEOTIDE SEQUENCE</scope>
    <source>
        <strain evidence="9">UTEX B ZZ1240</strain>
    </source>
</reference>
<dbReference type="Pfam" id="PF09103">
    <property type="entry name" value="BRCA-2_OB1"/>
    <property type="match status" value="1"/>
</dbReference>
<feature type="compositionally biased region" description="Polar residues" evidence="6">
    <location>
        <begin position="204"/>
        <end position="216"/>
    </location>
</feature>
<feature type="compositionally biased region" description="Basic and acidic residues" evidence="6">
    <location>
        <begin position="676"/>
        <end position="685"/>
    </location>
</feature>
<dbReference type="InterPro" id="IPR015187">
    <property type="entry name" value="BRCA2_OB_1"/>
</dbReference>
<feature type="region of interest" description="Disordered" evidence="6">
    <location>
        <begin position="1245"/>
        <end position="1330"/>
    </location>
</feature>
<evidence type="ECO:0000259" key="8">
    <source>
        <dbReference type="Pfam" id="PF09169"/>
    </source>
</evidence>
<accession>A0A835YWB0</accession>
<evidence type="ECO:0000313" key="9">
    <source>
        <dbReference type="EMBL" id="KAG5177798.1"/>
    </source>
</evidence>
<evidence type="ECO:0000256" key="2">
    <source>
        <dbReference type="ARBA" id="ARBA00022763"/>
    </source>
</evidence>
<dbReference type="Proteomes" id="UP000664859">
    <property type="component" value="Unassembled WGS sequence"/>
</dbReference>
<feature type="compositionally biased region" description="Low complexity" evidence="6">
    <location>
        <begin position="1771"/>
        <end position="1783"/>
    </location>
</feature>
<keyword evidence="2" id="KW-0227">DNA damage</keyword>
<feature type="compositionally biased region" description="Low complexity" evidence="6">
    <location>
        <begin position="268"/>
        <end position="279"/>
    </location>
</feature>
<feature type="region of interest" description="Disordered" evidence="6">
    <location>
        <begin position="1000"/>
        <end position="1030"/>
    </location>
</feature>
<organism evidence="9 10">
    <name type="scientific">Tribonema minus</name>
    <dbReference type="NCBI Taxonomy" id="303371"/>
    <lineage>
        <taxon>Eukaryota</taxon>
        <taxon>Sar</taxon>
        <taxon>Stramenopiles</taxon>
        <taxon>Ochrophyta</taxon>
        <taxon>PX clade</taxon>
        <taxon>Xanthophyceae</taxon>
        <taxon>Tribonematales</taxon>
        <taxon>Tribonemataceae</taxon>
        <taxon>Tribonema</taxon>
    </lineage>
</organism>
<dbReference type="SUPFAM" id="SSF81872">
    <property type="entry name" value="BRCA2 helical domain"/>
    <property type="match status" value="1"/>
</dbReference>
<feature type="compositionally biased region" description="Low complexity" evidence="6">
    <location>
        <begin position="1115"/>
        <end position="1152"/>
    </location>
</feature>
<feature type="region of interest" description="Disordered" evidence="6">
    <location>
        <begin position="1996"/>
        <end position="2015"/>
    </location>
</feature>
<feature type="compositionally biased region" description="Gly residues" evidence="6">
    <location>
        <begin position="2172"/>
        <end position="2192"/>
    </location>
</feature>
<feature type="region of interest" description="Disordered" evidence="6">
    <location>
        <begin position="844"/>
        <end position="867"/>
    </location>
</feature>
<feature type="region of interest" description="Disordered" evidence="6">
    <location>
        <begin position="1964"/>
        <end position="1991"/>
    </location>
</feature>
<dbReference type="OrthoDB" id="21095at2759"/>
<dbReference type="InterPro" id="IPR036315">
    <property type="entry name" value="BRCA2_hlx_sf"/>
</dbReference>
<proteinExistence type="predicted"/>
<dbReference type="PROSITE" id="PS50138">
    <property type="entry name" value="BRCA2_REPEAT"/>
    <property type="match status" value="2"/>
</dbReference>
<dbReference type="InterPro" id="IPR015252">
    <property type="entry name" value="BRCA2_hlx"/>
</dbReference>
<feature type="compositionally biased region" description="Pro residues" evidence="6">
    <location>
        <begin position="354"/>
        <end position="363"/>
    </location>
</feature>
<dbReference type="PANTHER" id="PTHR11289">
    <property type="entry name" value="BREAST CANCER TYPE 2 SUSCEPTIBILITY PROTEIN BRCA2"/>
    <property type="match status" value="1"/>
</dbReference>
<feature type="compositionally biased region" description="Gly residues" evidence="6">
    <location>
        <begin position="1784"/>
        <end position="1795"/>
    </location>
</feature>
<feature type="compositionally biased region" description="Low complexity" evidence="6">
    <location>
        <begin position="1249"/>
        <end position="1273"/>
    </location>
</feature>
<name>A0A835YWB0_9STRA</name>
<keyword evidence="3" id="KW-0238">DNA-binding</keyword>
<feature type="region of interest" description="Disordered" evidence="6">
    <location>
        <begin position="1606"/>
        <end position="1650"/>
    </location>
</feature>
<feature type="region of interest" description="Disordered" evidence="6">
    <location>
        <begin position="132"/>
        <end position="456"/>
    </location>
</feature>
<feature type="region of interest" description="Disordered" evidence="6">
    <location>
        <begin position="1059"/>
        <end position="1089"/>
    </location>
</feature>
<evidence type="ECO:0000313" key="10">
    <source>
        <dbReference type="Proteomes" id="UP000664859"/>
    </source>
</evidence>
<feature type="compositionally biased region" description="Low complexity" evidence="6">
    <location>
        <begin position="1636"/>
        <end position="1648"/>
    </location>
</feature>
<sequence length="2664" mass="268220">MTQRHNMQRLDGAPADASAATGRPGRKRKRPPPDQQQQRGSQADPRRHLDSEAQQQQWMLHQGLQVAAACQSSASSSAAHRSPLLVLSVHSVDAAEDISSWFDQDMCCRLSPVPAAGTMSPPPVKREAVCTAASPDRDVRDTAQAATPVRQSTSVFDGGRQPSAAGPFSSGDCITPAPPTLNQHPRSPLRNLMPPPLMRLPVTQPRQCPEQQSPSGRSPDAAGRRSKRHAPSSPPQQSPPYKTLDTGIISLPPPLSPLLSLPPPSPPHAAAASSGGSAAHQDDKESEDLLTVPPPSAAASLISASQQRPPDVHAAAAPRQQQEDAESALQVLPASSGPASDEPVAQPAALSTNSPPPSPPPPHCQILATSVPAQHALASPSSPAAPAGPAESAVLAGESPPPPHLPLSPARAADECVIPETQGGALLHSQSLPPSPAAASPLRRAPPSPPPFSCVEDSYVSETQQGASISAEVWSPLLTGCSPAAAAAAAGAAAAAAAAAAAHGDAFAVGSPQPTAGASVLQLTSAEQSPCSGPQSARGELAEESQYVLPLHSPRRARGGIIMETQFNEAEGEASQDAAAAAAAAQQRLPLPSLWTSMDATLPQIVDLNRYPEAAPLVRAGARAAAAAAAEAAAAATPRRCEDSLATCGETMPASFEYSPHSATQTQADPSAAAQEQHERGDDTRATSGAGAPPPTPPRLTSMQTEHASLPAPERRRTMPLRLPLRDVVTPAAPIAAAAASATRSSTVNPYKGFAHTLPGSAGAAANPYAKPAGAQHSSAMRGSPARGSPYAKPQRSASAQPSPMRGSPTALRYGVPSSAAALATRAGAVRGSLYARQLHDSPAAARGEAAPPAHSAAGRRAASPSGGVLGAAAALTPAAEGASAAALLPERTAGGEREAIAAAAQAGGARPRSGERGGGNSVAAAAPQMTPARLAAGRPAGGFASGSFTLPRRAQAPAAVPVASGAGASGGGFARAGTGGFKAPRAVRAPNAVAKAVTPMHTPASSAGVRPPSYAAGGGMGAARATSTDGGGACGGGGGGGAFAAGAAASAGGGGAGCSGGGGASAVRTADGSATPAATRQGAAQPSPFAPFLSRQMIEGTHDYASCGGGGSAGAASPQRQAAHAPAAEAFRKPAAQRGAAAAADVVTPAQQRRPSRSCATAATQALTPTPQAPLAAAAMLSTGGRGAVAGGAEAAAELTRCAAGCDSAAAASATDSAAVLNPDASSTIAGTRGENMQSTLRERQHQAVGGTAAGADVAAAAPHQAPAASGGLSFKRGRGKTVSISDSAVQQAKQRLEQHEAGAGTASADAAAAQVPQPAAAPGASGGLSFKRGSGATVSISDSAVQQAKQRLEQQHVAGAGAAVGDAAAAQLPQPAAAPGASGGLSFKRGSGATVSVSDSAVQQAKQRLEQHETGAGGTDGDAAAAQLLQPAAASGASRGVSFKRGSGATVSVSDSAVQQAKQRLEQHEAGAGTAGADAAAAQVPQPAAAPGASGGLSFKHGSGATVSISNSAVQQAKQRLEQQHEAGVGAAVGGAVAEELPQPAAAGGASGGLSFKRGSGATVSVSDSAVQQAKHRLEQHEASAGAAIGGAVAEELRASAAASGGVSFKRGHGKSVSVSDSAMQEARRRLEQGDAGSSTGSDGDACVGGGSVSDVLRTPRAAWAGASAAAATADARAARSSVSPDNSRAHAASMDKALQPASSLASASAGSALLPAARSGGAASSAEHSTPQQQWAPRRLSCSSSTPASGAAAMGMPPPAARVRLMNGKGDASGNAASGSSSGGASGGGGSSGAHRTEQEPAGARAAEAQQQRQQLRRPLSALGPPRPRAERGDCARQLAAARALQGQVDRARAALIEGGARPDSAPPAWVRNHLRWIVWKLASMAAAWPAALGGYVTWARVMEQLRYRCTLPPQLRRQGRGLPQAAKRTCPRGMPNSGAVAQAINCMHSSAFATERAFATESAHPSTAAHEQCTTDPPPPPLAIKSARHPPLRINSSRLTPPPPPSPCARPAAAAATTSRLRAAASRTYDVEVARGRKPHVRAILQGDAAAELPCVLCVASLDPPVLTDGWYAVDATLDRGLAFQAQRGRLRVGDKLAVAGGVLLCSNSTRRARWDARLGRLRSRDGAPPPLLIPLCAAFADGGLITATEVVVLRLYPVQYMETLEEGGGAAEATSGGGPGGSGGGDGAAAAPPVRRRQRVLSLAEEEVVAAAHDRRLGALLEDAALDIQDEVTEILEGDRPEVLSAMMAAGDPAAYFHALDEEQRAEVLAWQDQEPSYADKQRCRLIERHRRKAPERRSRPFVTASVACACVAPRAGHAPCGALLRVFQPQHVVETLAEGRCVYSRGLQRFEVSRQCLEFSPRCAPCGVLLRVFQPSQHVVETLAEGRCVYSRGLRRFGVSRQCLGVSLRYAPCGALLRAFQPRPHVVKTLAEGSHLLLHRVNAREGRGGAALQLDALRSTAIVVLSAPAPQRALAAARYAPRACTRLGDMVGALTGLSEGGGGSGGGGGGGGGASFDEVDVVGAVLQVVRLDDPHRGGNGSSSSAQHRLLMYLADSSLSVLCLEVRASPELAAHCRVFKSAPFTCYALSNIGVDRYCERNGMLRGRWGEHTLTAGTAAGAPHHLTEPLAQLKAWGDSEQGRRALQLARERVLALQQGA</sequence>
<feature type="compositionally biased region" description="Low complexity" evidence="6">
    <location>
        <begin position="372"/>
        <end position="393"/>
    </location>
</feature>
<feature type="region of interest" description="Disordered" evidence="6">
    <location>
        <begin position="1722"/>
        <end position="1838"/>
    </location>
</feature>
<keyword evidence="5" id="KW-0234">DNA repair</keyword>
<dbReference type="Gene3D" id="2.40.50.140">
    <property type="entry name" value="Nucleic acid-binding proteins"/>
    <property type="match status" value="2"/>
</dbReference>
<evidence type="ECO:0000256" key="3">
    <source>
        <dbReference type="ARBA" id="ARBA00023125"/>
    </source>
</evidence>
<feature type="compositionally biased region" description="Low complexity" evidence="6">
    <location>
        <begin position="1472"/>
        <end position="1494"/>
    </location>
</feature>
<feature type="region of interest" description="Disordered" evidence="6">
    <location>
        <begin position="1461"/>
        <end position="1499"/>
    </location>
</feature>
<dbReference type="InterPro" id="IPR015525">
    <property type="entry name" value="BRCA2"/>
</dbReference>
<feature type="compositionally biased region" description="Low complexity" evidence="6">
    <location>
        <begin position="902"/>
        <end position="911"/>
    </location>
</feature>
<feature type="compositionally biased region" description="Low complexity" evidence="6">
    <location>
        <begin position="1303"/>
        <end position="1325"/>
    </location>
</feature>
<dbReference type="PANTHER" id="PTHR11289:SF0">
    <property type="entry name" value="BREAST CANCER TYPE 2 SUSCEPTIBILITY PROTEIN"/>
    <property type="match status" value="1"/>
</dbReference>
<feature type="compositionally biased region" description="Polar residues" evidence="6">
    <location>
        <begin position="1284"/>
        <end position="1295"/>
    </location>
</feature>
<dbReference type="GO" id="GO:0000724">
    <property type="term" value="P:double-strand break repair via homologous recombination"/>
    <property type="evidence" value="ECO:0007669"/>
    <property type="project" value="InterPro"/>
</dbReference>
<dbReference type="Pfam" id="PF09169">
    <property type="entry name" value="BRCA-2_helical"/>
    <property type="match status" value="1"/>
</dbReference>
<feature type="region of interest" description="Disordered" evidence="6">
    <location>
        <begin position="521"/>
        <end position="540"/>
    </location>
</feature>
<feature type="compositionally biased region" description="Pro residues" evidence="6">
    <location>
        <begin position="251"/>
        <end position="267"/>
    </location>
</feature>
<dbReference type="SUPFAM" id="SSF50249">
    <property type="entry name" value="Nucleic acid-binding proteins"/>
    <property type="match status" value="2"/>
</dbReference>
<dbReference type="InterPro" id="IPR002093">
    <property type="entry name" value="BRCA2_repeat"/>
</dbReference>
<feature type="compositionally biased region" description="Low complexity" evidence="6">
    <location>
        <begin position="1746"/>
        <end position="1758"/>
    </location>
</feature>
<dbReference type="GO" id="GO:0006355">
    <property type="term" value="P:regulation of DNA-templated transcription"/>
    <property type="evidence" value="ECO:0007669"/>
    <property type="project" value="TreeGrafter"/>
</dbReference>
<dbReference type="InterPro" id="IPR012340">
    <property type="entry name" value="NA-bd_OB-fold"/>
</dbReference>
<keyword evidence="1" id="KW-0677">Repeat</keyword>
<gene>
    <name evidence="9" type="ORF">JKP88DRAFT_264879</name>
</gene>
<feature type="region of interest" description="Disordered" evidence="6">
    <location>
        <begin position="1"/>
        <end position="56"/>
    </location>
</feature>
<dbReference type="GO" id="GO:0003677">
    <property type="term" value="F:DNA binding"/>
    <property type="evidence" value="ECO:0007669"/>
    <property type="project" value="UniProtKB-KW"/>
</dbReference>
<keyword evidence="4" id="KW-0233">DNA recombination</keyword>
<evidence type="ECO:0000256" key="5">
    <source>
        <dbReference type="ARBA" id="ARBA00023204"/>
    </source>
</evidence>
<feature type="region of interest" description="Disordered" evidence="6">
    <location>
        <begin position="768"/>
        <end position="813"/>
    </location>
</feature>
<feature type="region of interest" description="Disordered" evidence="6">
    <location>
        <begin position="1109"/>
        <end position="1167"/>
    </location>
</feature>
<feature type="domain" description="Breast cancer type 2 susceptibility protein helical" evidence="8">
    <location>
        <begin position="1850"/>
        <end position="1913"/>
    </location>
</feature>
<dbReference type="EMBL" id="JAFCMP010000521">
    <property type="protein sequence ID" value="KAG5177798.1"/>
    <property type="molecule type" value="Genomic_DNA"/>
</dbReference>
<feature type="compositionally biased region" description="Low complexity" evidence="6">
    <location>
        <begin position="1803"/>
        <end position="1826"/>
    </location>
</feature>
<evidence type="ECO:0000256" key="1">
    <source>
        <dbReference type="ARBA" id="ARBA00022737"/>
    </source>
</evidence>
<evidence type="ECO:0000256" key="6">
    <source>
        <dbReference type="SAM" id="MobiDB-lite"/>
    </source>
</evidence>
<protein>
    <submittedName>
        <fullName evidence="9">Uncharacterized protein</fullName>
    </submittedName>
</protein>
<feature type="compositionally biased region" description="Polar residues" evidence="6">
    <location>
        <begin position="521"/>
        <end position="535"/>
    </location>
</feature>
<feature type="region of interest" description="Disordered" evidence="6">
    <location>
        <begin position="2172"/>
        <end position="2197"/>
    </location>
</feature>
<comment type="caution">
    <text evidence="9">The sequence shown here is derived from an EMBL/GenBank/DDBJ whole genome shotgun (WGS) entry which is preliminary data.</text>
</comment>
<feature type="region of interest" description="Disordered" evidence="6">
    <location>
        <begin position="902"/>
        <end position="924"/>
    </location>
</feature>
<evidence type="ECO:0000259" key="7">
    <source>
        <dbReference type="Pfam" id="PF09103"/>
    </source>
</evidence>